<feature type="region of interest" description="Disordered" evidence="1">
    <location>
        <begin position="362"/>
        <end position="406"/>
    </location>
</feature>
<organism evidence="2 3">
    <name type="scientific">Naematelia encephala</name>
    <dbReference type="NCBI Taxonomy" id="71784"/>
    <lineage>
        <taxon>Eukaryota</taxon>
        <taxon>Fungi</taxon>
        <taxon>Dikarya</taxon>
        <taxon>Basidiomycota</taxon>
        <taxon>Agaricomycotina</taxon>
        <taxon>Tremellomycetes</taxon>
        <taxon>Tremellales</taxon>
        <taxon>Naemateliaceae</taxon>
        <taxon>Naematelia</taxon>
    </lineage>
</organism>
<reference evidence="2 3" key="1">
    <citation type="submission" date="2016-07" db="EMBL/GenBank/DDBJ databases">
        <title>Pervasive Adenine N6-methylation of Active Genes in Fungi.</title>
        <authorList>
            <consortium name="DOE Joint Genome Institute"/>
            <person name="Mondo S.J."/>
            <person name="Dannebaum R.O."/>
            <person name="Kuo R.C."/>
            <person name="Labutti K."/>
            <person name="Haridas S."/>
            <person name="Kuo A."/>
            <person name="Salamov A."/>
            <person name="Ahrendt S.R."/>
            <person name="Lipzen A."/>
            <person name="Sullivan W."/>
            <person name="Andreopoulos W.B."/>
            <person name="Clum A."/>
            <person name="Lindquist E."/>
            <person name="Daum C."/>
            <person name="Ramamoorthy G.K."/>
            <person name="Gryganskyi A."/>
            <person name="Culley D."/>
            <person name="Magnuson J.K."/>
            <person name="James T.Y."/>
            <person name="O'Malley M.A."/>
            <person name="Stajich J.E."/>
            <person name="Spatafora J.W."/>
            <person name="Visel A."/>
            <person name="Grigoriev I.V."/>
        </authorList>
    </citation>
    <scope>NUCLEOTIDE SEQUENCE [LARGE SCALE GENOMIC DNA]</scope>
    <source>
        <strain evidence="2 3">68-887.2</strain>
    </source>
</reference>
<gene>
    <name evidence="2" type="ORF">BCR39DRAFT_540813</name>
</gene>
<dbReference type="AlphaFoldDB" id="A0A1Y2AV66"/>
<comment type="caution">
    <text evidence="2">The sequence shown here is derived from an EMBL/GenBank/DDBJ whole genome shotgun (WGS) entry which is preliminary data.</text>
</comment>
<feature type="compositionally biased region" description="Polar residues" evidence="1">
    <location>
        <begin position="106"/>
        <end position="122"/>
    </location>
</feature>
<feature type="region of interest" description="Disordered" evidence="1">
    <location>
        <begin position="12"/>
        <end position="53"/>
    </location>
</feature>
<protein>
    <submittedName>
        <fullName evidence="2">Uncharacterized protein</fullName>
    </submittedName>
</protein>
<feature type="region of interest" description="Disordered" evidence="1">
    <location>
        <begin position="216"/>
        <end position="249"/>
    </location>
</feature>
<accession>A0A1Y2AV66</accession>
<sequence length="594" mass="66073">MSYLPPAGILYSDFNPSSGNQHHHTAEEQSDSTTNIPSHPHTHTLDNNPFLYDPNLAVRPQSNPSMFNVPFTNAYPVTQPVNTNLDQQANPGFTSASSVLDYTNQPQLLSSAPPNTNPSLPNQADRMSYDDHPYATSGYNESSRGGSHASGQPLRSQTFSRSRIYQSDPYDTTSRRNGGGESSSHREKLSSTSDPWHQDLYNPSGARHQMYWNQVEPGSSKTQAENSPPTSSQHAPHPSGSQYQGNDAMNSFPVIPLEYAQSFPPSNVPPSATNIPLHKSGSHCQPSDQFSPLNASHGSHVFDFESNSAHLSSGHEFDKSQLRTSALSSLFDIQSNRFDHPYVLDPAYHLFDLPPVHRVIGAQTPPLSSGAYDSRNDSRNNEHGSSSGFHSMNPSSPPIATNQTQVSRLQSPIAMSPTLNGMNLTLDEQNRLTPIEEGESVRMERPRLRAFLTRYNMNTTIKTRQSIMEEVLQALGYNTVAKTSGTLCVNQNHTMMVYTHTTDEKKRIVMCQTQRCDKNSWAFWREGAIEQFWAASKGNRFTLRQVDEAMFKYWTGQWEPSGPIIPRSVSTYRFTLPSESKEQEIISATLGKTC</sequence>
<dbReference type="EMBL" id="MCFC01000047">
    <property type="protein sequence ID" value="ORY26461.1"/>
    <property type="molecule type" value="Genomic_DNA"/>
</dbReference>
<evidence type="ECO:0000313" key="2">
    <source>
        <dbReference type="EMBL" id="ORY26461.1"/>
    </source>
</evidence>
<feature type="compositionally biased region" description="Polar residues" evidence="1">
    <location>
        <begin position="383"/>
        <end position="406"/>
    </location>
</feature>
<dbReference type="InParanoid" id="A0A1Y2AV66"/>
<evidence type="ECO:0000256" key="1">
    <source>
        <dbReference type="SAM" id="MobiDB-lite"/>
    </source>
</evidence>
<evidence type="ECO:0000313" key="3">
    <source>
        <dbReference type="Proteomes" id="UP000193986"/>
    </source>
</evidence>
<keyword evidence="3" id="KW-1185">Reference proteome</keyword>
<name>A0A1Y2AV66_9TREE</name>
<dbReference type="Proteomes" id="UP000193986">
    <property type="component" value="Unassembled WGS sequence"/>
</dbReference>
<proteinExistence type="predicted"/>
<feature type="region of interest" description="Disordered" evidence="1">
    <location>
        <begin position="106"/>
        <end position="203"/>
    </location>
</feature>
<feature type="compositionally biased region" description="Polar residues" evidence="1">
    <location>
        <begin position="137"/>
        <end position="176"/>
    </location>
</feature>